<dbReference type="Proteomes" id="UP000037432">
    <property type="component" value="Unassembled WGS sequence"/>
</dbReference>
<dbReference type="EMBL" id="LFNT01000067">
    <property type="protein sequence ID" value="KMS68984.1"/>
    <property type="molecule type" value="Genomic_DNA"/>
</dbReference>
<dbReference type="RefSeq" id="WP_048585801.1">
    <property type="nucleotide sequence ID" value="NZ_LFNT01000067.1"/>
</dbReference>
<comment type="caution">
    <text evidence="1">The sequence shown here is derived from an EMBL/GenBank/DDBJ whole genome shotgun (WGS) entry which is preliminary data.</text>
</comment>
<gene>
    <name evidence="1" type="ORF">ACM01_36950</name>
</gene>
<evidence type="ECO:0000313" key="2">
    <source>
        <dbReference type="Proteomes" id="UP000037432"/>
    </source>
</evidence>
<evidence type="ECO:0008006" key="3">
    <source>
        <dbReference type="Google" id="ProtNLM"/>
    </source>
</evidence>
<accession>A0A0J7YZI2</accession>
<dbReference type="OrthoDB" id="4272641at2"/>
<organism evidence="1 2">
    <name type="scientific">Streptomyces viridochromogenes</name>
    <dbReference type="NCBI Taxonomy" id="1938"/>
    <lineage>
        <taxon>Bacteria</taxon>
        <taxon>Bacillati</taxon>
        <taxon>Actinomycetota</taxon>
        <taxon>Actinomycetes</taxon>
        <taxon>Kitasatosporales</taxon>
        <taxon>Streptomycetaceae</taxon>
        <taxon>Streptomyces</taxon>
    </lineage>
</organism>
<dbReference type="PATRIC" id="fig|1938.3.peg.8101"/>
<proteinExistence type="predicted"/>
<reference evidence="1 2" key="1">
    <citation type="submission" date="2015-06" db="EMBL/GenBank/DDBJ databases">
        <authorList>
            <person name="Ju K.-S."/>
            <person name="Doroghazi J.R."/>
            <person name="Metcalf W.W."/>
        </authorList>
    </citation>
    <scope>NUCLEOTIDE SEQUENCE [LARGE SCALE GENOMIC DNA]</scope>
    <source>
        <strain evidence="1 2">NRRL 3414</strain>
    </source>
</reference>
<evidence type="ECO:0000313" key="1">
    <source>
        <dbReference type="EMBL" id="KMS68984.1"/>
    </source>
</evidence>
<protein>
    <recommendedName>
        <fullName evidence="3">Type A2 lantipeptide</fullName>
    </recommendedName>
</protein>
<dbReference type="AlphaFoldDB" id="A0A0J7YZI2"/>
<sequence>MSNISPIETREIADADLDGVAGGLSVGGSVEGLTANFEQGPNGLPVLTDISAKSVSLTVSDIKLGPIAG</sequence>
<name>A0A0J7YZI2_STRVR</name>